<dbReference type="HOGENOM" id="CLU_1118977_0_0_10"/>
<keyword evidence="3" id="KW-1185">Reference proteome</keyword>
<evidence type="ECO:0000313" key="2">
    <source>
        <dbReference type="EMBL" id="AFH47889.1"/>
    </source>
</evidence>
<sequence>MRTTKFVLLSSAIIIIALISVGCGKKDNAPTQPLQKNSSLLLKVSSKSNSNNVLSGSGTISLTSFNVNLSKITLQENTGFEGNQQGQNNDGGNESSGSETESPDITINGPLSFDISSGVVDLGSIEVYAGVFKKVDLSFTPSSNSPFNNSSIIVNGNYTKQNGEVIPFKINSKFSQTFETLIANGGIIVNSNSSVPVTIIFDFGKIFNNIDLSSCTVSNGTIIINEQNNANILAAFEKNLNNSVEVEK</sequence>
<name>I0AFY2_IGNAJ</name>
<dbReference type="AlphaFoldDB" id="I0AFY2"/>
<organism evidence="2 3">
    <name type="scientific">Ignavibacterium album (strain DSM 19864 / JCM 16511 / NBRC 101810 / Mat9-16)</name>
    <dbReference type="NCBI Taxonomy" id="945713"/>
    <lineage>
        <taxon>Bacteria</taxon>
        <taxon>Pseudomonadati</taxon>
        <taxon>Ignavibacteriota</taxon>
        <taxon>Ignavibacteria</taxon>
        <taxon>Ignavibacteriales</taxon>
        <taxon>Ignavibacteriaceae</taxon>
        <taxon>Ignavibacterium</taxon>
    </lineage>
</organism>
<reference evidence="2 3" key="1">
    <citation type="journal article" date="2012" name="Front. Microbiol.">
        <title>Complete genome of Ignavibacterium album, a metabolically versatile, flagellated, facultative anaerobe from the phylum Chlorobi.</title>
        <authorList>
            <person name="Liu Z."/>
            <person name="Frigaard N.-U."/>
            <person name="Vogl K."/>
            <person name="Iino T."/>
            <person name="Ohkuma M."/>
            <person name="Overmann J."/>
            <person name="Bryant D.A."/>
        </authorList>
    </citation>
    <scope>NUCLEOTIDE SEQUENCE [LARGE SCALE GENOMIC DNA]</scope>
    <source>
        <strain evidence="3">DSM 19864 / JCM 16511 / NBRC 101810 / Mat9-16</strain>
    </source>
</reference>
<dbReference type="EMBL" id="CP003418">
    <property type="protein sequence ID" value="AFH47889.1"/>
    <property type="molecule type" value="Genomic_DNA"/>
</dbReference>
<accession>I0AFY2</accession>
<dbReference type="KEGG" id="ial:IALB_0177"/>
<feature type="compositionally biased region" description="Low complexity" evidence="1">
    <location>
        <begin position="79"/>
        <end position="100"/>
    </location>
</feature>
<proteinExistence type="predicted"/>
<dbReference type="RefSeq" id="WP_014559049.1">
    <property type="nucleotide sequence ID" value="NC_017464.1"/>
</dbReference>
<feature type="region of interest" description="Disordered" evidence="1">
    <location>
        <begin position="79"/>
        <end position="103"/>
    </location>
</feature>
<dbReference type="STRING" id="945713.IALB_0177"/>
<gene>
    <name evidence="2" type="ordered locus">IALB_0177</name>
</gene>
<dbReference type="PROSITE" id="PS51257">
    <property type="entry name" value="PROKAR_LIPOPROTEIN"/>
    <property type="match status" value="1"/>
</dbReference>
<evidence type="ECO:0000313" key="3">
    <source>
        <dbReference type="Proteomes" id="UP000007394"/>
    </source>
</evidence>
<protein>
    <recommendedName>
        <fullName evidence="4">Lipoprotein</fullName>
    </recommendedName>
</protein>
<evidence type="ECO:0008006" key="4">
    <source>
        <dbReference type="Google" id="ProtNLM"/>
    </source>
</evidence>
<evidence type="ECO:0000256" key="1">
    <source>
        <dbReference type="SAM" id="MobiDB-lite"/>
    </source>
</evidence>
<dbReference type="Proteomes" id="UP000007394">
    <property type="component" value="Chromosome"/>
</dbReference>